<keyword evidence="5 6" id="KW-0472">Membrane</keyword>
<dbReference type="InterPro" id="IPR050833">
    <property type="entry name" value="Poly_Biosynth_Transport"/>
</dbReference>
<dbReference type="RefSeq" id="WP_116035289.1">
    <property type="nucleotide sequence ID" value="NZ_JBHLVV010000103.1"/>
</dbReference>
<gene>
    <name evidence="7" type="ORF">DRF58_10545</name>
</gene>
<dbReference type="AlphaFoldDB" id="A0A3D9CWF3"/>
<proteinExistence type="predicted"/>
<accession>A0A3D9CWF3</accession>
<protein>
    <recommendedName>
        <fullName evidence="9">O-antigen/teichoic acid export membrane protein</fullName>
    </recommendedName>
</protein>
<dbReference type="PANTHER" id="PTHR30250:SF11">
    <property type="entry name" value="O-ANTIGEN TRANSPORTER-RELATED"/>
    <property type="match status" value="1"/>
</dbReference>
<feature type="transmembrane region" description="Helical" evidence="6">
    <location>
        <begin position="177"/>
        <end position="195"/>
    </location>
</feature>
<comment type="caution">
    <text evidence="7">The sequence shown here is derived from an EMBL/GenBank/DDBJ whole genome shotgun (WGS) entry which is preliminary data.</text>
</comment>
<keyword evidence="8" id="KW-1185">Reference proteome</keyword>
<feature type="transmembrane region" description="Helical" evidence="6">
    <location>
        <begin position="20"/>
        <end position="41"/>
    </location>
</feature>
<comment type="subcellular location">
    <subcellularLocation>
        <location evidence="1">Cell membrane</location>
        <topology evidence="1">Multi-pass membrane protein</topology>
    </subcellularLocation>
</comment>
<evidence type="ECO:0000256" key="5">
    <source>
        <dbReference type="ARBA" id="ARBA00023136"/>
    </source>
</evidence>
<feature type="transmembrane region" description="Helical" evidence="6">
    <location>
        <begin position="291"/>
        <end position="310"/>
    </location>
</feature>
<evidence type="ECO:0000313" key="8">
    <source>
        <dbReference type="Proteomes" id="UP000256326"/>
    </source>
</evidence>
<evidence type="ECO:0008006" key="9">
    <source>
        <dbReference type="Google" id="ProtNLM"/>
    </source>
</evidence>
<dbReference type="PANTHER" id="PTHR30250">
    <property type="entry name" value="PST FAMILY PREDICTED COLANIC ACID TRANSPORTER"/>
    <property type="match status" value="1"/>
</dbReference>
<evidence type="ECO:0000256" key="3">
    <source>
        <dbReference type="ARBA" id="ARBA00022692"/>
    </source>
</evidence>
<feature type="transmembrane region" description="Helical" evidence="6">
    <location>
        <begin position="152"/>
        <end position="171"/>
    </location>
</feature>
<feature type="transmembrane region" description="Helical" evidence="6">
    <location>
        <begin position="119"/>
        <end position="140"/>
    </location>
</feature>
<evidence type="ECO:0000256" key="2">
    <source>
        <dbReference type="ARBA" id="ARBA00022475"/>
    </source>
</evidence>
<dbReference type="Proteomes" id="UP000256326">
    <property type="component" value="Unassembled WGS sequence"/>
</dbReference>
<feature type="transmembrane region" description="Helical" evidence="6">
    <location>
        <begin position="385"/>
        <end position="410"/>
    </location>
</feature>
<feature type="transmembrane region" description="Helical" evidence="6">
    <location>
        <begin position="252"/>
        <end position="270"/>
    </location>
</feature>
<dbReference type="Pfam" id="PF01943">
    <property type="entry name" value="Polysacc_synt"/>
    <property type="match status" value="1"/>
</dbReference>
<feature type="transmembrane region" description="Helical" evidence="6">
    <location>
        <begin position="360"/>
        <end position="379"/>
    </location>
</feature>
<keyword evidence="3 6" id="KW-0812">Transmembrane</keyword>
<keyword evidence="4 6" id="KW-1133">Transmembrane helix</keyword>
<dbReference type="EMBL" id="QNUG01000020">
    <property type="protein sequence ID" value="REC70103.1"/>
    <property type="molecule type" value="Genomic_DNA"/>
</dbReference>
<evidence type="ECO:0000256" key="4">
    <source>
        <dbReference type="ARBA" id="ARBA00022989"/>
    </source>
</evidence>
<reference evidence="7 8" key="1">
    <citation type="journal article" date="2006" name="Int. J. Syst. Evol. Microbiol.">
        <title>Chryseobacterium hispanicum sp. nov., isolated from the drinking water distribution system of Sevilla, Spain.</title>
        <authorList>
            <person name="Gallego V."/>
            <person name="Garcia M.T."/>
            <person name="Ventosa A."/>
        </authorList>
    </citation>
    <scope>NUCLEOTIDE SEQUENCE [LARGE SCALE GENOMIC DNA]</scope>
    <source>
        <strain evidence="7 8">KCTC 22104</strain>
    </source>
</reference>
<name>A0A3D9CWF3_9FLAO</name>
<evidence type="ECO:0000256" key="6">
    <source>
        <dbReference type="SAM" id="Phobius"/>
    </source>
</evidence>
<dbReference type="GO" id="GO:0005886">
    <property type="term" value="C:plasma membrane"/>
    <property type="evidence" value="ECO:0007669"/>
    <property type="project" value="UniProtKB-SubCell"/>
</dbReference>
<dbReference type="InterPro" id="IPR002797">
    <property type="entry name" value="Polysacc_synth"/>
</dbReference>
<organism evidence="7 8">
    <name type="scientific">Epilithonimonas hispanica</name>
    <dbReference type="NCBI Taxonomy" id="358687"/>
    <lineage>
        <taxon>Bacteria</taxon>
        <taxon>Pseudomonadati</taxon>
        <taxon>Bacteroidota</taxon>
        <taxon>Flavobacteriia</taxon>
        <taxon>Flavobacteriales</taxon>
        <taxon>Weeksellaceae</taxon>
        <taxon>Chryseobacterium group</taxon>
        <taxon>Epilithonimonas</taxon>
    </lineage>
</organism>
<dbReference type="OrthoDB" id="1186186at2"/>
<feature type="transmembrane region" description="Helical" evidence="6">
    <location>
        <begin position="95"/>
        <end position="113"/>
    </location>
</feature>
<feature type="transmembrane region" description="Helical" evidence="6">
    <location>
        <begin position="47"/>
        <end position="74"/>
    </location>
</feature>
<evidence type="ECO:0000256" key="1">
    <source>
        <dbReference type="ARBA" id="ARBA00004651"/>
    </source>
</evidence>
<feature type="transmembrane region" description="Helical" evidence="6">
    <location>
        <begin position="330"/>
        <end position="348"/>
    </location>
</feature>
<evidence type="ECO:0000313" key="7">
    <source>
        <dbReference type="EMBL" id="REC70103.1"/>
    </source>
</evidence>
<keyword evidence="2" id="KW-1003">Cell membrane</keyword>
<feature type="transmembrane region" description="Helical" evidence="6">
    <location>
        <begin position="216"/>
        <end position="240"/>
    </location>
</feature>
<sequence>MKSLADFIKAFFANKGQHVFLSLLITKICAFAGSLFMIRILPEKEFGLLSIVTSFFVVFVSFSGLGSFQSLIRFGSLSNADEEKRELAEYLLKKGFLNQVILSVVFFLISFLYVSHYYYIFYIFFFFTIRLIGFYFFSHIQAERRIYLKNDEFAMINNVVNISGLVLMVVFSIFWGLYGYLIANAIAPFFSLFWYKKSKKPTKPLLRYNKKEIWSFALYASLTALLSDAFFSADILLLNFFKDESAVANYKVALLIPANITFLALSFMQSDYPVLAKNHLDKNFLINYIKNYYKIFIPISFIILIVGWFFNTMILKLFFGASYLDNSVEFSILLATFCASMLLRNLYGNMLSAVGLMKRNTFYSILSLILLAIFSYFLVPKFGVLGMAISLAVTLTIIGFLMMFSFLTYLRTLK</sequence>